<name>A0A7X3SIN4_9FIRM</name>
<dbReference type="RefSeq" id="WP_159750701.1">
    <property type="nucleotide sequence ID" value="NZ_CATIFW010000047.1"/>
</dbReference>
<evidence type="ECO:0000313" key="2">
    <source>
        <dbReference type="Proteomes" id="UP000460412"/>
    </source>
</evidence>
<organism evidence="1 2">
    <name type="scientific">Sporofaciens musculi</name>
    <dbReference type="NCBI Taxonomy" id="2681861"/>
    <lineage>
        <taxon>Bacteria</taxon>
        <taxon>Bacillati</taxon>
        <taxon>Bacillota</taxon>
        <taxon>Clostridia</taxon>
        <taxon>Lachnospirales</taxon>
        <taxon>Lachnospiraceae</taxon>
        <taxon>Sporofaciens</taxon>
    </lineage>
</organism>
<evidence type="ECO:0000313" key="1">
    <source>
        <dbReference type="EMBL" id="MXP75446.1"/>
    </source>
</evidence>
<accession>A0A7X3SIN4</accession>
<sequence>MKMLNTLTRRVDWERDVRERSHGLKASYSGTFAKTTSEWLQNSPVIPLSS</sequence>
<dbReference type="AlphaFoldDB" id="A0A7X3SIN4"/>
<dbReference type="EMBL" id="WUQX01000001">
    <property type="protein sequence ID" value="MXP75446.1"/>
    <property type="molecule type" value="Genomic_DNA"/>
</dbReference>
<gene>
    <name evidence="1" type="ORF">GN277_08655</name>
</gene>
<comment type="caution">
    <text evidence="1">The sequence shown here is derived from an EMBL/GenBank/DDBJ whole genome shotgun (WGS) entry which is preliminary data.</text>
</comment>
<dbReference type="Proteomes" id="UP000460412">
    <property type="component" value="Unassembled WGS sequence"/>
</dbReference>
<keyword evidence="2" id="KW-1185">Reference proteome</keyword>
<proteinExistence type="predicted"/>
<reference evidence="1 2" key="1">
    <citation type="submission" date="2019-12" db="EMBL/GenBank/DDBJ databases">
        <title>Sporaefaciens musculi gen. nov., sp. nov., a novel bacterium isolated from the caecum of an obese mouse.</title>
        <authorList>
            <person name="Rasmussen T.S."/>
            <person name="Streidl T."/>
            <person name="Hitch T.C.A."/>
            <person name="Wortmann E."/>
            <person name="Deptula P."/>
            <person name="Hansen M."/>
            <person name="Nielsen D.S."/>
            <person name="Clavel T."/>
            <person name="Vogensen F.K."/>
        </authorList>
    </citation>
    <scope>NUCLEOTIDE SEQUENCE [LARGE SCALE GENOMIC DNA]</scope>
    <source>
        <strain evidence="1 2">WCA-9-b2</strain>
    </source>
</reference>
<protein>
    <submittedName>
        <fullName evidence="1">Uncharacterized protein</fullName>
    </submittedName>
</protein>